<evidence type="ECO:0000256" key="2">
    <source>
        <dbReference type="ARBA" id="ARBA00007362"/>
    </source>
</evidence>
<dbReference type="GO" id="GO:0022857">
    <property type="term" value="F:transmembrane transporter activity"/>
    <property type="evidence" value="ECO:0007669"/>
    <property type="project" value="InterPro"/>
</dbReference>
<dbReference type="AlphaFoldDB" id="A0A1K1P2F8"/>
<keyword evidence="11 12" id="KW-0472">Membrane</keyword>
<sequence length="123" mass="13237">MNFGNFLLILVGVLLNTVAQLCLKKGMMIIGNVSLDVNAIMVMIHRAAVNIYVISGMVCYVLSFGVWLIVLSKVDVSLAYPLLSIGYIVTAIIGCYFMGEPLSIYKVIGIGTICLGTGLLFKA</sequence>
<keyword evidence="15" id="KW-1185">Reference proteome</keyword>
<evidence type="ECO:0000259" key="13">
    <source>
        <dbReference type="Pfam" id="PF00892"/>
    </source>
</evidence>
<name>A0A1K1P2F8_SELRU</name>
<dbReference type="GO" id="GO:0005886">
    <property type="term" value="C:plasma membrane"/>
    <property type="evidence" value="ECO:0007669"/>
    <property type="project" value="UniProtKB-SubCell"/>
</dbReference>
<comment type="similarity">
    <text evidence="2">Belongs to the EamA transporter family.</text>
</comment>
<accession>A0A1K1P2F8</accession>
<evidence type="ECO:0000256" key="8">
    <source>
        <dbReference type="ARBA" id="ARBA00022985"/>
    </source>
</evidence>
<dbReference type="InterPro" id="IPR037185">
    <property type="entry name" value="EmrE-like"/>
</dbReference>
<dbReference type="PANTHER" id="PTHR30561">
    <property type="entry name" value="SMR FAMILY PROTON-DEPENDENT DRUG EFFLUX TRANSPORTER SUGE"/>
    <property type="match status" value="1"/>
</dbReference>
<keyword evidence="5" id="KW-0997">Cell inner membrane</keyword>
<keyword evidence="8" id="KW-0448">Lipopolysaccharide biosynthesis</keyword>
<evidence type="ECO:0000256" key="4">
    <source>
        <dbReference type="ARBA" id="ARBA00022516"/>
    </source>
</evidence>
<dbReference type="InterPro" id="IPR000390">
    <property type="entry name" value="Small_drug/metabolite_transptr"/>
</dbReference>
<evidence type="ECO:0000256" key="10">
    <source>
        <dbReference type="ARBA" id="ARBA00023098"/>
    </source>
</evidence>
<organism evidence="14 15">
    <name type="scientific">Selenomonas ruminantium</name>
    <dbReference type="NCBI Taxonomy" id="971"/>
    <lineage>
        <taxon>Bacteria</taxon>
        <taxon>Bacillati</taxon>
        <taxon>Bacillota</taxon>
        <taxon>Negativicutes</taxon>
        <taxon>Selenomonadales</taxon>
        <taxon>Selenomonadaceae</taxon>
        <taxon>Selenomonas</taxon>
    </lineage>
</organism>
<dbReference type="EMBL" id="FPJA01000007">
    <property type="protein sequence ID" value="SFW41659.1"/>
    <property type="molecule type" value="Genomic_DNA"/>
</dbReference>
<keyword evidence="10" id="KW-0443">Lipid metabolism</keyword>
<dbReference type="SUPFAM" id="SSF103481">
    <property type="entry name" value="Multidrug resistance efflux transporter EmrE"/>
    <property type="match status" value="1"/>
</dbReference>
<feature type="domain" description="EamA" evidence="13">
    <location>
        <begin position="51"/>
        <end position="121"/>
    </location>
</feature>
<dbReference type="GO" id="GO:0009103">
    <property type="term" value="P:lipopolysaccharide biosynthetic process"/>
    <property type="evidence" value="ECO:0007669"/>
    <property type="project" value="UniProtKB-KW"/>
</dbReference>
<dbReference type="InterPro" id="IPR000620">
    <property type="entry name" value="EamA_dom"/>
</dbReference>
<evidence type="ECO:0000256" key="11">
    <source>
        <dbReference type="ARBA" id="ARBA00023136"/>
    </source>
</evidence>
<reference evidence="15" key="1">
    <citation type="submission" date="2016-11" db="EMBL/GenBank/DDBJ databases">
        <authorList>
            <person name="Varghese N."/>
            <person name="Submissions S."/>
        </authorList>
    </citation>
    <scope>NUCLEOTIDE SEQUENCE [LARGE SCALE GENOMIC DNA]</scope>
    <source>
        <strain evidence="15">C3</strain>
    </source>
</reference>
<keyword evidence="7 12" id="KW-0812">Transmembrane</keyword>
<evidence type="ECO:0000256" key="3">
    <source>
        <dbReference type="ARBA" id="ARBA00022475"/>
    </source>
</evidence>
<feature type="transmembrane region" description="Helical" evidence="12">
    <location>
        <begin position="78"/>
        <end position="97"/>
    </location>
</feature>
<evidence type="ECO:0000256" key="5">
    <source>
        <dbReference type="ARBA" id="ARBA00022519"/>
    </source>
</evidence>
<dbReference type="RefSeq" id="WP_072306287.1">
    <property type="nucleotide sequence ID" value="NZ_FPJA01000007.1"/>
</dbReference>
<keyword evidence="4" id="KW-0444">Lipid biosynthesis</keyword>
<keyword evidence="9 12" id="KW-1133">Transmembrane helix</keyword>
<proteinExistence type="inferred from homology"/>
<protein>
    <submittedName>
        <fullName evidence="14">EamA-like transporter family protein</fullName>
    </submittedName>
</protein>
<evidence type="ECO:0000256" key="1">
    <source>
        <dbReference type="ARBA" id="ARBA00004651"/>
    </source>
</evidence>
<keyword evidence="6" id="KW-0441">Lipid A biosynthesis</keyword>
<comment type="subcellular location">
    <subcellularLocation>
        <location evidence="1">Cell membrane</location>
        <topology evidence="1">Multi-pass membrane protein</topology>
    </subcellularLocation>
</comment>
<dbReference type="PANTHER" id="PTHR30561:SF9">
    <property type="entry name" value="4-AMINO-4-DEOXY-L-ARABINOSE-PHOSPHOUNDECAPRENOL FLIPPASE SUBUNIT ARNF-RELATED"/>
    <property type="match status" value="1"/>
</dbReference>
<dbReference type="Gene3D" id="1.10.3730.20">
    <property type="match status" value="1"/>
</dbReference>
<feature type="transmembrane region" description="Helical" evidence="12">
    <location>
        <begin position="104"/>
        <end position="121"/>
    </location>
</feature>
<dbReference type="Pfam" id="PF00892">
    <property type="entry name" value="EamA"/>
    <property type="match status" value="1"/>
</dbReference>
<feature type="transmembrane region" description="Helical" evidence="12">
    <location>
        <begin position="6"/>
        <end position="23"/>
    </location>
</feature>
<dbReference type="Proteomes" id="UP000182958">
    <property type="component" value="Unassembled WGS sequence"/>
</dbReference>
<evidence type="ECO:0000256" key="7">
    <source>
        <dbReference type="ARBA" id="ARBA00022692"/>
    </source>
</evidence>
<feature type="transmembrane region" description="Helical" evidence="12">
    <location>
        <begin position="51"/>
        <end position="72"/>
    </location>
</feature>
<evidence type="ECO:0000256" key="9">
    <source>
        <dbReference type="ARBA" id="ARBA00022989"/>
    </source>
</evidence>
<evidence type="ECO:0000313" key="14">
    <source>
        <dbReference type="EMBL" id="SFW41659.1"/>
    </source>
</evidence>
<keyword evidence="3" id="KW-1003">Cell membrane</keyword>
<evidence type="ECO:0000256" key="12">
    <source>
        <dbReference type="SAM" id="Phobius"/>
    </source>
</evidence>
<evidence type="ECO:0000256" key="6">
    <source>
        <dbReference type="ARBA" id="ARBA00022556"/>
    </source>
</evidence>
<evidence type="ECO:0000313" key="15">
    <source>
        <dbReference type="Proteomes" id="UP000182958"/>
    </source>
</evidence>
<gene>
    <name evidence="14" type="ORF">SAMN02910323_1730</name>
</gene>